<reference evidence="4 5" key="1">
    <citation type="submission" date="2023-08" db="EMBL/GenBank/DDBJ databases">
        <title>Draft genome sequence of Algoriphagus taiwanensis.</title>
        <authorList>
            <person name="Takatani N."/>
            <person name="Hosokawa M."/>
            <person name="Sawabe T."/>
        </authorList>
    </citation>
    <scope>NUCLEOTIDE SEQUENCE [LARGE SCALE GENOMIC DNA]</scope>
    <source>
        <strain evidence="4 5">JCM 19755</strain>
    </source>
</reference>
<dbReference type="Gene3D" id="3.40.50.300">
    <property type="entry name" value="P-loop containing nucleotide triphosphate hydrolases"/>
    <property type="match status" value="2"/>
</dbReference>
<dbReference type="InterPro" id="IPR002789">
    <property type="entry name" value="HerA_central"/>
</dbReference>
<feature type="region of interest" description="Disordered" evidence="2">
    <location>
        <begin position="660"/>
        <end position="710"/>
    </location>
</feature>
<evidence type="ECO:0000313" key="4">
    <source>
        <dbReference type="EMBL" id="GMQ34426.1"/>
    </source>
</evidence>
<dbReference type="GO" id="GO:0005524">
    <property type="term" value="F:ATP binding"/>
    <property type="evidence" value="ECO:0007669"/>
    <property type="project" value="UniProtKB-KW"/>
</dbReference>
<evidence type="ECO:0000256" key="1">
    <source>
        <dbReference type="SAM" id="Coils"/>
    </source>
</evidence>
<dbReference type="PANTHER" id="PTHR42957:SF1">
    <property type="entry name" value="HELICASE MJ1565-RELATED"/>
    <property type="match status" value="1"/>
</dbReference>
<dbReference type="EMBL" id="BTPE01000009">
    <property type="protein sequence ID" value="GMQ34426.1"/>
    <property type="molecule type" value="Genomic_DNA"/>
</dbReference>
<feature type="domain" description="Helicase HerA central" evidence="3">
    <location>
        <begin position="152"/>
        <end position="349"/>
    </location>
</feature>
<name>A0ABQ6Q3I1_9BACT</name>
<evidence type="ECO:0000256" key="2">
    <source>
        <dbReference type="SAM" id="MobiDB-lite"/>
    </source>
</evidence>
<dbReference type="InterPro" id="IPR008571">
    <property type="entry name" value="HerA-like"/>
</dbReference>
<accession>A0ABQ6Q3I1</accession>
<protein>
    <submittedName>
        <fullName evidence="4">ATP-binding protein</fullName>
    </submittedName>
</protein>
<evidence type="ECO:0000259" key="3">
    <source>
        <dbReference type="Pfam" id="PF01935"/>
    </source>
</evidence>
<keyword evidence="4" id="KW-0547">Nucleotide-binding</keyword>
<feature type="coiled-coil region" evidence="1">
    <location>
        <begin position="330"/>
        <end position="360"/>
    </location>
</feature>
<dbReference type="Proteomes" id="UP001307705">
    <property type="component" value="Unassembled WGS sequence"/>
</dbReference>
<dbReference type="RefSeq" id="WP_338229251.1">
    <property type="nucleotide sequence ID" value="NZ_BTPE01000009.1"/>
</dbReference>
<proteinExistence type="predicted"/>
<evidence type="ECO:0000313" key="5">
    <source>
        <dbReference type="Proteomes" id="UP001307705"/>
    </source>
</evidence>
<dbReference type="Pfam" id="PF01935">
    <property type="entry name" value="DUF87"/>
    <property type="match status" value="1"/>
</dbReference>
<dbReference type="PANTHER" id="PTHR42957">
    <property type="entry name" value="HELICASE MJ1565-RELATED"/>
    <property type="match status" value="1"/>
</dbReference>
<keyword evidence="4" id="KW-0067">ATP-binding</keyword>
<sequence length="710" mass="80532">MSRSPIENHADLRIGVVEFIAPDEIKVQLDLEAPDGIAANAGLPREFPRINSYVLIPNERGHIVCQVEWINIERSAFPKRKGYQDYGLIDLPFPIRKMKVAPLGILKMNSNEEFKFQRGVHSFPSIGSPVLIPTDLQLNSIVESGSNRRVFIGTSPLTANAEVKIDPDRLFGRHLAVLGNTGSGKSCTVAGLIQWSLDATMQGENANARFIILDPNGEYSKAFEGIAKVLQVSEEGENCLQVPLWLWNSEEWRAFTQAKSGAQLPLLKQALRAMRNEELLFQSDVNLKAKKFIGIILQSTIASENKGEPYQGFPHNKNFTERLITWKKSLESFDLEAELLNALIQRIEELINGHKAEQKNGWVNYFEYTVEDIESLIKVTRETFMDLGGSDSELYPKNEDIPIPFDGDVFLSYLEALAQETGNEQYLEFLNARIRTLLGDSRMNSILGARTERELDKWLEKYLGTGEKTSVTIIDLSLVPSEIVHITTSVISRIVFEALQRYRKLNKKVLPSVLVMEEAHSFITRYNDNTEGNSSSICTKAFEKIAREGRKFGLGLVLSSQRPSELSPTVLSQCNSYILHRISNDRDQELVSRLLPDTFRGLLRELPSLPSQNAVLLGWASELPILMKVRDLPFEQRPQSDDPDFWNVWTRKNDQEEDVMREVNWKEVADDWQEKERTPSAPSNSLEEEEEESTDNLNNDSDLLDLDDIF</sequence>
<dbReference type="SUPFAM" id="SSF52540">
    <property type="entry name" value="P-loop containing nucleoside triphosphate hydrolases"/>
    <property type="match status" value="1"/>
</dbReference>
<keyword evidence="1" id="KW-0175">Coiled coil</keyword>
<dbReference type="InterPro" id="IPR027417">
    <property type="entry name" value="P-loop_NTPase"/>
</dbReference>
<organism evidence="4 5">
    <name type="scientific">Algoriphagus taiwanensis</name>
    <dbReference type="NCBI Taxonomy" id="1445656"/>
    <lineage>
        <taxon>Bacteria</taxon>
        <taxon>Pseudomonadati</taxon>
        <taxon>Bacteroidota</taxon>
        <taxon>Cytophagia</taxon>
        <taxon>Cytophagales</taxon>
        <taxon>Cyclobacteriaceae</taxon>
        <taxon>Algoriphagus</taxon>
    </lineage>
</organism>
<keyword evidence="5" id="KW-1185">Reference proteome</keyword>
<comment type="caution">
    <text evidence="4">The sequence shown here is derived from an EMBL/GenBank/DDBJ whole genome shotgun (WGS) entry which is preliminary data.</text>
</comment>
<gene>
    <name evidence="4" type="ORF">Ataiwa_26980</name>
</gene>
<feature type="compositionally biased region" description="Basic and acidic residues" evidence="2">
    <location>
        <begin position="660"/>
        <end position="678"/>
    </location>
</feature>